<organism evidence="7 8">
    <name type="scientific">Williamsia deligens</name>
    <dbReference type="NCBI Taxonomy" id="321325"/>
    <lineage>
        <taxon>Bacteria</taxon>
        <taxon>Bacillati</taxon>
        <taxon>Actinomycetota</taxon>
        <taxon>Actinomycetes</taxon>
        <taxon>Mycobacteriales</taxon>
        <taxon>Nocardiaceae</taxon>
        <taxon>Williamsia</taxon>
    </lineage>
</organism>
<feature type="domain" description="AMP-binding enzyme C-terminal" evidence="6">
    <location>
        <begin position="468"/>
        <end position="544"/>
    </location>
</feature>
<sequence>MTTEARSRVGVTDMAKGVLGLTTDATVMLRHAPGFLLRKPTSTQTIGSLFAKRAKDHPDRPFLRFEGRSYTYGECNRRINRWSALLAEKGVTEGDVVGVLAKNTPETVLAMIAVVKLGAIAGMLNYNQRGNVIDHSLGVLEADVLILDPDAREALDSASESSVPNQVLTFDDIEYESKDKSESEPSVTATLPATTKAFYIFTSGTTGMPKASVMSHFRWLTGMSGIGGMGVRLRHDDTMYACLPLYHNNALTVSLSSVLGAGACLAIGRSFSASKFWDDVILNRATAFCYIGELCRYLLAQPEKDTDRKHSVRVAVGNGMRAEIWDEFKKRFGIERIVEFYAASESNLAFINIFNLNRTAGYCPLTYKIVEYDGETGDAVRDDKGRVKEVGKGEAGLLISEINDRIPFDGYTDPKATEKKIIKDAFKEGDKWFNTGDLMRDQGFSHVAFVDRLGDTFRWKGENVATTEVEGGLDGDSQIGQSVVFGVEIPDTDGKAGMAAVTLKSGDKLDGAQLAKHLYDALPSYALPLFIRVVESLEQTSTFKTMKVELREQGYSDVGDDPLYVLAGKSDGYVEFYDGYVEDVAAAKAPRNS</sequence>
<gene>
    <name evidence="7" type="ORF">ACFQ04_00630</name>
</gene>
<dbReference type="NCBIfam" id="NF006134">
    <property type="entry name" value="PRK08279.1"/>
    <property type="match status" value="1"/>
</dbReference>
<dbReference type="InterPro" id="IPR042099">
    <property type="entry name" value="ANL_N_sf"/>
</dbReference>
<evidence type="ECO:0000259" key="6">
    <source>
        <dbReference type="Pfam" id="PF13193"/>
    </source>
</evidence>
<comment type="caution">
    <text evidence="7">The sequence shown here is derived from an EMBL/GenBank/DDBJ whole genome shotgun (WGS) entry which is preliminary data.</text>
</comment>
<reference evidence="8" key="1">
    <citation type="journal article" date="2019" name="Int. J. Syst. Evol. Microbiol.">
        <title>The Global Catalogue of Microorganisms (GCM) 10K type strain sequencing project: providing services to taxonomists for standard genome sequencing and annotation.</title>
        <authorList>
            <consortium name="The Broad Institute Genomics Platform"/>
            <consortium name="The Broad Institute Genome Sequencing Center for Infectious Disease"/>
            <person name="Wu L."/>
            <person name="Ma J."/>
        </authorList>
    </citation>
    <scope>NUCLEOTIDE SEQUENCE [LARGE SCALE GENOMIC DNA]</scope>
    <source>
        <strain evidence="8">CCUG 50873</strain>
    </source>
</reference>
<proteinExistence type="inferred from homology"/>
<dbReference type="InterPro" id="IPR020845">
    <property type="entry name" value="AMP-binding_CS"/>
</dbReference>
<dbReference type="PANTHER" id="PTHR43107">
    <property type="entry name" value="LONG-CHAIN FATTY ACID TRANSPORT PROTEIN"/>
    <property type="match status" value="1"/>
</dbReference>
<dbReference type="RefSeq" id="WP_308214104.1">
    <property type="nucleotide sequence ID" value="NZ_BAAAMO010000002.1"/>
</dbReference>
<feature type="domain" description="AMP-dependent synthetase/ligase" evidence="5">
    <location>
        <begin position="50"/>
        <end position="355"/>
    </location>
</feature>
<evidence type="ECO:0000313" key="8">
    <source>
        <dbReference type="Proteomes" id="UP001597068"/>
    </source>
</evidence>
<name>A0ABW3G0P1_9NOCA</name>
<dbReference type="Proteomes" id="UP001597068">
    <property type="component" value="Unassembled WGS sequence"/>
</dbReference>
<evidence type="ECO:0000256" key="3">
    <source>
        <dbReference type="ARBA" id="ARBA00022741"/>
    </source>
</evidence>
<keyword evidence="3" id="KW-0547">Nucleotide-binding</keyword>
<dbReference type="Pfam" id="PF00501">
    <property type="entry name" value="AMP-binding"/>
    <property type="match status" value="1"/>
</dbReference>
<accession>A0ABW3G0P1</accession>
<evidence type="ECO:0000256" key="1">
    <source>
        <dbReference type="ARBA" id="ARBA00006432"/>
    </source>
</evidence>
<evidence type="ECO:0000256" key="2">
    <source>
        <dbReference type="ARBA" id="ARBA00022598"/>
    </source>
</evidence>
<keyword evidence="4" id="KW-0067">ATP-binding</keyword>
<dbReference type="PROSITE" id="PS00455">
    <property type="entry name" value="AMP_BINDING"/>
    <property type="match status" value="1"/>
</dbReference>
<dbReference type="GO" id="GO:0004467">
    <property type="term" value="F:long-chain fatty acid-CoA ligase activity"/>
    <property type="evidence" value="ECO:0007669"/>
    <property type="project" value="UniProtKB-EC"/>
</dbReference>
<dbReference type="EMBL" id="JBHTIL010000001">
    <property type="protein sequence ID" value="MFD0924231.1"/>
    <property type="molecule type" value="Genomic_DNA"/>
</dbReference>
<dbReference type="InterPro" id="IPR000873">
    <property type="entry name" value="AMP-dep_synth/lig_dom"/>
</dbReference>
<dbReference type="InterPro" id="IPR045851">
    <property type="entry name" value="AMP-bd_C_sf"/>
</dbReference>
<dbReference type="InterPro" id="IPR025110">
    <property type="entry name" value="AMP-bd_C"/>
</dbReference>
<dbReference type="SUPFAM" id="SSF56801">
    <property type="entry name" value="Acetyl-CoA synthetase-like"/>
    <property type="match status" value="1"/>
</dbReference>
<dbReference type="EC" id="6.2.1.3" evidence="7"/>
<dbReference type="PANTHER" id="PTHR43107:SF15">
    <property type="entry name" value="FATTY ACID TRANSPORT PROTEIN 3, ISOFORM A"/>
    <property type="match status" value="1"/>
</dbReference>
<protein>
    <submittedName>
        <fullName evidence="7">Long-chain-acyl-CoA synthetase</fullName>
        <ecNumber evidence="7">6.2.1.3</ecNumber>
    </submittedName>
</protein>
<comment type="similarity">
    <text evidence="1">Belongs to the ATP-dependent AMP-binding enzyme family.</text>
</comment>
<dbReference type="Gene3D" id="3.40.50.12780">
    <property type="entry name" value="N-terminal domain of ligase-like"/>
    <property type="match status" value="1"/>
</dbReference>
<evidence type="ECO:0000259" key="5">
    <source>
        <dbReference type="Pfam" id="PF00501"/>
    </source>
</evidence>
<evidence type="ECO:0000256" key="4">
    <source>
        <dbReference type="ARBA" id="ARBA00022840"/>
    </source>
</evidence>
<evidence type="ECO:0000313" key="7">
    <source>
        <dbReference type="EMBL" id="MFD0924231.1"/>
    </source>
</evidence>
<dbReference type="Gene3D" id="3.30.300.30">
    <property type="match status" value="1"/>
</dbReference>
<keyword evidence="8" id="KW-1185">Reference proteome</keyword>
<dbReference type="Pfam" id="PF13193">
    <property type="entry name" value="AMP-binding_C"/>
    <property type="match status" value="1"/>
</dbReference>
<keyword evidence="2 7" id="KW-0436">Ligase</keyword>